<dbReference type="Gene3D" id="3.90.1030.20">
    <property type="entry name" value="DNA polymerase delta, p66 (Cdc27) subunit, wHTH domain"/>
    <property type="match status" value="1"/>
</dbReference>
<dbReference type="PANTHER" id="PTHR17598">
    <property type="entry name" value="DNA POLYMERASE DELTA SUBUNIT 3"/>
    <property type="match status" value="1"/>
</dbReference>
<evidence type="ECO:0000256" key="1">
    <source>
        <dbReference type="ARBA" id="ARBA00004123"/>
    </source>
</evidence>
<accession>A0A4Y9Z9W5</accession>
<dbReference type="OrthoDB" id="514823at2759"/>
<feature type="compositionally biased region" description="Basic residues" evidence="5">
    <location>
        <begin position="394"/>
        <end position="404"/>
    </location>
</feature>
<dbReference type="EMBL" id="SEOQ01000116">
    <property type="protein sequence ID" value="TFY70189.1"/>
    <property type="molecule type" value="Genomic_DNA"/>
</dbReference>
<evidence type="ECO:0000256" key="5">
    <source>
        <dbReference type="SAM" id="MobiDB-lite"/>
    </source>
</evidence>
<keyword evidence="7" id="KW-1185">Reference proteome</keyword>
<dbReference type="GO" id="GO:0043625">
    <property type="term" value="C:delta DNA polymerase complex"/>
    <property type="evidence" value="ECO:0007669"/>
    <property type="project" value="InterPro"/>
</dbReference>
<dbReference type="Proteomes" id="UP000298327">
    <property type="component" value="Unassembled WGS sequence"/>
</dbReference>
<evidence type="ECO:0000256" key="4">
    <source>
        <dbReference type="ARBA" id="ARBA00023242"/>
    </source>
</evidence>
<evidence type="ECO:0000313" key="7">
    <source>
        <dbReference type="Proteomes" id="UP000298327"/>
    </source>
</evidence>
<dbReference type="PANTHER" id="PTHR17598:SF13">
    <property type="entry name" value="DNA POLYMERASE DELTA SUBUNIT 3"/>
    <property type="match status" value="1"/>
</dbReference>
<feature type="compositionally biased region" description="Basic and acidic residues" evidence="5">
    <location>
        <begin position="222"/>
        <end position="238"/>
    </location>
</feature>
<evidence type="ECO:0000256" key="3">
    <source>
        <dbReference type="ARBA" id="ARBA00022705"/>
    </source>
</evidence>
<dbReference type="GO" id="GO:1904161">
    <property type="term" value="P:DNA synthesis involved in UV-damage excision repair"/>
    <property type="evidence" value="ECO:0007669"/>
    <property type="project" value="TreeGrafter"/>
</dbReference>
<sequence>MASENKILDYLTKKLVVEQTLVTFRSLSRDLEIHVNKAKNELAKYHAEHQFSEVAHATYWISGETNMKADNGMDIDEDEEGEEVTETTVMLVEESDLEEAKEGFLSINAIHVYSLSPAPLRESALVCEPTIHLRKVEAEKGQQLAKLVGRISGSHVKRRSGLGKTKTLGPAVASTSKAKAPRLAKAATVKEVKDEKKDISKSEAKPDSKEDKPKAKATGKINFEKAKPKESKVEEKKPKAVPKLAVAESSSKAHKVGDKKEEPKRGVKRKNTVRVSDSESEDNASPPSPAPQVKVGPPKRKPTAQKAAVQPKRSVIVSDDEVSDVPVRPRVKGKAKAVVVDSESDTELKAMMDLDDDQVIKVSRSASEARKRKSDEDVEMEDVQETEPEPVIKSKAKKATKKKVIPVVTEDYSSYESADEEEPEPEPVKGKGKRKSTAAEKKADNGEAKTTSKPPSDAAEPKPKQKKAAKSTGQMDLKSWFAKPAKK</sequence>
<dbReference type="GO" id="GO:0006297">
    <property type="term" value="P:nucleotide-excision repair, DNA gap filling"/>
    <property type="evidence" value="ECO:0007669"/>
    <property type="project" value="TreeGrafter"/>
</dbReference>
<reference evidence="6 7" key="1">
    <citation type="submission" date="2019-02" db="EMBL/GenBank/DDBJ databases">
        <title>Genome sequencing of the rare red list fungi Dentipellis fragilis.</title>
        <authorList>
            <person name="Buettner E."/>
            <person name="Kellner H."/>
        </authorList>
    </citation>
    <scope>NUCLEOTIDE SEQUENCE [LARGE SCALE GENOMIC DNA]</scope>
    <source>
        <strain evidence="6 7">DSM 105465</strain>
    </source>
</reference>
<dbReference type="AlphaFoldDB" id="A0A4Y9Z9W5"/>
<dbReference type="STRING" id="205917.A0A4Y9Z9W5"/>
<dbReference type="GO" id="GO:0006271">
    <property type="term" value="P:DNA strand elongation involved in DNA replication"/>
    <property type="evidence" value="ECO:0007669"/>
    <property type="project" value="TreeGrafter"/>
</dbReference>
<dbReference type="Pfam" id="PF09507">
    <property type="entry name" value="CDC27"/>
    <property type="match status" value="1"/>
</dbReference>
<proteinExistence type="predicted"/>
<keyword evidence="4" id="KW-0539">Nucleus</keyword>
<dbReference type="GO" id="GO:0003887">
    <property type="term" value="F:DNA-directed DNA polymerase activity"/>
    <property type="evidence" value="ECO:0007669"/>
    <property type="project" value="TreeGrafter"/>
</dbReference>
<dbReference type="InterPro" id="IPR041913">
    <property type="entry name" value="POLD3_sf"/>
</dbReference>
<feature type="compositionally biased region" description="Basic and acidic residues" evidence="5">
    <location>
        <begin position="188"/>
        <end position="214"/>
    </location>
</feature>
<feature type="compositionally biased region" description="Basic and acidic residues" evidence="5">
    <location>
        <begin position="255"/>
        <end position="265"/>
    </location>
</feature>
<name>A0A4Y9Z9W5_9AGAM</name>
<feature type="region of interest" description="Disordered" evidence="5">
    <location>
        <begin position="155"/>
        <end position="332"/>
    </location>
</feature>
<evidence type="ECO:0000256" key="2">
    <source>
        <dbReference type="ARBA" id="ARBA00017589"/>
    </source>
</evidence>
<feature type="compositionally biased region" description="Low complexity" evidence="5">
    <location>
        <begin position="405"/>
        <end position="416"/>
    </location>
</feature>
<comment type="caution">
    <text evidence="6">The sequence shown here is derived from an EMBL/GenBank/DDBJ whole genome shotgun (WGS) entry which is preliminary data.</text>
</comment>
<feature type="region of interest" description="Disordered" evidence="5">
    <location>
        <begin position="361"/>
        <end position="487"/>
    </location>
</feature>
<feature type="compositionally biased region" description="Acidic residues" evidence="5">
    <location>
        <begin position="376"/>
        <end position="388"/>
    </location>
</feature>
<evidence type="ECO:0000313" key="6">
    <source>
        <dbReference type="EMBL" id="TFY70189.1"/>
    </source>
</evidence>
<dbReference type="InterPro" id="IPR019038">
    <property type="entry name" value="POLD3"/>
</dbReference>
<organism evidence="6 7">
    <name type="scientific">Dentipellis fragilis</name>
    <dbReference type="NCBI Taxonomy" id="205917"/>
    <lineage>
        <taxon>Eukaryota</taxon>
        <taxon>Fungi</taxon>
        <taxon>Dikarya</taxon>
        <taxon>Basidiomycota</taxon>
        <taxon>Agaricomycotina</taxon>
        <taxon>Agaricomycetes</taxon>
        <taxon>Russulales</taxon>
        <taxon>Hericiaceae</taxon>
        <taxon>Dentipellis</taxon>
    </lineage>
</organism>
<gene>
    <name evidence="6" type="ORF">EVG20_g2816</name>
</gene>
<protein>
    <recommendedName>
        <fullName evidence="2">DNA polymerase delta subunit 3</fullName>
    </recommendedName>
</protein>
<comment type="subcellular location">
    <subcellularLocation>
        <location evidence="1">Nucleus</location>
    </subcellularLocation>
</comment>
<keyword evidence="3" id="KW-0235">DNA replication</keyword>
<feature type="compositionally biased region" description="Basic and acidic residues" evidence="5">
    <location>
        <begin position="437"/>
        <end position="447"/>
    </location>
</feature>